<dbReference type="EMBL" id="CM007906">
    <property type="protein sequence ID" value="OTF85324.1"/>
    <property type="molecule type" value="Genomic_DNA"/>
</dbReference>
<protein>
    <submittedName>
        <fullName evidence="2">Putative F-box domain-containing protein</fullName>
    </submittedName>
</protein>
<dbReference type="Pfam" id="PF00646">
    <property type="entry name" value="F-box"/>
    <property type="match status" value="2"/>
</dbReference>
<name>A0A251RND7_HELAN</name>
<evidence type="ECO:0000259" key="1">
    <source>
        <dbReference type="PROSITE" id="PS50181"/>
    </source>
</evidence>
<dbReference type="PANTHER" id="PTHR31672">
    <property type="entry name" value="BNACNNG10540D PROTEIN"/>
    <property type="match status" value="1"/>
</dbReference>
<dbReference type="Pfam" id="PF07734">
    <property type="entry name" value="FBA_1"/>
    <property type="match status" value="1"/>
</dbReference>
<dbReference type="PANTHER" id="PTHR31672:SF13">
    <property type="entry name" value="F-BOX PROTEIN CPR30-LIKE"/>
    <property type="match status" value="1"/>
</dbReference>
<evidence type="ECO:0000313" key="3">
    <source>
        <dbReference type="Proteomes" id="UP000215914"/>
    </source>
</evidence>
<dbReference type="OMA" id="CPIEYDR"/>
<proteinExistence type="predicted"/>
<dbReference type="InterPro" id="IPR036047">
    <property type="entry name" value="F-box-like_dom_sf"/>
</dbReference>
<dbReference type="CDD" id="cd22157">
    <property type="entry name" value="F-box_AtFBW1-like"/>
    <property type="match status" value="2"/>
</dbReference>
<accession>A0A251RND7</accession>
<dbReference type="PROSITE" id="PS50181">
    <property type="entry name" value="FBOX"/>
    <property type="match status" value="2"/>
</dbReference>
<evidence type="ECO:0000313" key="2">
    <source>
        <dbReference type="EMBL" id="OTF85324.1"/>
    </source>
</evidence>
<dbReference type="SMART" id="SM00256">
    <property type="entry name" value="FBOX"/>
    <property type="match status" value="2"/>
</dbReference>
<sequence length="623" mass="70805">MASEDSIEIPPEIITNILHRLPSKPLTRFKTVSKNWQSLISDPQFIKHHQKTLNRRHLICDIYNTPLYSFPINPHHQTPQNLTRHLPHTDKFTFHGSCNGLVLASADDFDGAHSLIVINPTTRECIQVPESGYDVVDKLLQVDIKYGFGYDPLTDDYKVVTVSYFHNNYIMFPRTMSVHVYSLRDNDWRRVGDSVYNHSRGWNLPGVFVNSVLHWVVGKGLDGLRVIDGDVAYKRRLKVVAKWAVWIKYDTRWVGWIGYRVRVVFDLLKLIPPEIITDILYRLPAKSLGRFKSVSKNWQSQISDPQFIKHHQNTLNHHHLICNSHNTSLYSLPINPDNQSDQTPENITCLSPHTDIFIFHGSCNGLVLCSTDDCINCHSLVVFNPTTRELVTIPESGYDVISNLLEIDIMYGFGYDSVTDDYKVVTVSYFHYNYLVPPGDMCVCVYSLGEGNWRRVDDSVYDHSHGRSLPGVLVNGVLHWVACRGSDGLRVIVGFSLADETFSEVASPEFGDRGDVLSKRGCRIVVVGEKLGVFFGDVVWVMNEYGVRESWVEIVMCGINEIPVVDPEIFYEDGRILLVSGGVMWIYDVEGKAFCESIDISRKVKGLKVKGSYVESLVSPKFI</sequence>
<dbReference type="Proteomes" id="UP000215914">
    <property type="component" value="Chromosome 17"/>
</dbReference>
<dbReference type="InterPro" id="IPR050796">
    <property type="entry name" value="SCF_F-box_component"/>
</dbReference>
<dbReference type="InParanoid" id="A0A251RND7"/>
<dbReference type="Gene3D" id="1.20.1280.50">
    <property type="match status" value="2"/>
</dbReference>
<dbReference type="InterPro" id="IPR001810">
    <property type="entry name" value="F-box_dom"/>
</dbReference>
<dbReference type="SUPFAM" id="SSF81383">
    <property type="entry name" value="F-box domain"/>
    <property type="match status" value="2"/>
</dbReference>
<feature type="domain" description="F-box" evidence="1">
    <location>
        <begin position="3"/>
        <end position="49"/>
    </location>
</feature>
<dbReference type="InterPro" id="IPR017451">
    <property type="entry name" value="F-box-assoc_interact_dom"/>
</dbReference>
<organism evidence="2 3">
    <name type="scientific">Helianthus annuus</name>
    <name type="common">Common sunflower</name>
    <dbReference type="NCBI Taxonomy" id="4232"/>
    <lineage>
        <taxon>Eukaryota</taxon>
        <taxon>Viridiplantae</taxon>
        <taxon>Streptophyta</taxon>
        <taxon>Embryophyta</taxon>
        <taxon>Tracheophyta</taxon>
        <taxon>Spermatophyta</taxon>
        <taxon>Magnoliopsida</taxon>
        <taxon>eudicotyledons</taxon>
        <taxon>Gunneridae</taxon>
        <taxon>Pentapetalae</taxon>
        <taxon>asterids</taxon>
        <taxon>campanulids</taxon>
        <taxon>Asterales</taxon>
        <taxon>Asteraceae</taxon>
        <taxon>Asteroideae</taxon>
        <taxon>Heliantheae alliance</taxon>
        <taxon>Heliantheae</taxon>
        <taxon>Helianthus</taxon>
    </lineage>
</organism>
<keyword evidence="3" id="KW-1185">Reference proteome</keyword>
<dbReference type="InterPro" id="IPR006527">
    <property type="entry name" value="F-box-assoc_dom_typ1"/>
</dbReference>
<feature type="domain" description="F-box" evidence="1">
    <location>
        <begin position="265"/>
        <end position="311"/>
    </location>
</feature>
<reference evidence="3" key="1">
    <citation type="journal article" date="2017" name="Nature">
        <title>The sunflower genome provides insights into oil metabolism, flowering and Asterid evolution.</title>
        <authorList>
            <person name="Badouin H."/>
            <person name="Gouzy J."/>
            <person name="Grassa C.J."/>
            <person name="Murat F."/>
            <person name="Staton S.E."/>
            <person name="Cottret L."/>
            <person name="Lelandais-Briere C."/>
            <person name="Owens G.L."/>
            <person name="Carrere S."/>
            <person name="Mayjonade B."/>
            <person name="Legrand L."/>
            <person name="Gill N."/>
            <person name="Kane N.C."/>
            <person name="Bowers J.E."/>
            <person name="Hubner S."/>
            <person name="Bellec A."/>
            <person name="Berard A."/>
            <person name="Berges H."/>
            <person name="Blanchet N."/>
            <person name="Boniface M.C."/>
            <person name="Brunel D."/>
            <person name="Catrice O."/>
            <person name="Chaidir N."/>
            <person name="Claudel C."/>
            <person name="Donnadieu C."/>
            <person name="Faraut T."/>
            <person name="Fievet G."/>
            <person name="Helmstetter N."/>
            <person name="King M."/>
            <person name="Knapp S.J."/>
            <person name="Lai Z."/>
            <person name="Le Paslier M.C."/>
            <person name="Lippi Y."/>
            <person name="Lorenzon L."/>
            <person name="Mandel J.R."/>
            <person name="Marage G."/>
            <person name="Marchand G."/>
            <person name="Marquand E."/>
            <person name="Bret-Mestries E."/>
            <person name="Morien E."/>
            <person name="Nambeesan S."/>
            <person name="Nguyen T."/>
            <person name="Pegot-Espagnet P."/>
            <person name="Pouilly N."/>
            <person name="Raftis F."/>
            <person name="Sallet E."/>
            <person name="Schiex T."/>
            <person name="Thomas J."/>
            <person name="Vandecasteele C."/>
            <person name="Vares D."/>
            <person name="Vear F."/>
            <person name="Vautrin S."/>
            <person name="Crespi M."/>
            <person name="Mangin B."/>
            <person name="Burke J.M."/>
            <person name="Salse J."/>
            <person name="Munos S."/>
            <person name="Vincourt P."/>
            <person name="Rieseberg L.H."/>
            <person name="Langlade N.B."/>
        </authorList>
    </citation>
    <scope>NUCLEOTIDE SEQUENCE [LARGE SCALE GENOMIC DNA]</scope>
    <source>
        <strain evidence="3">cv. SF193</strain>
    </source>
</reference>
<dbReference type="InterPro" id="IPR013187">
    <property type="entry name" value="F-box-assoc_dom_typ3"/>
</dbReference>
<dbReference type="Pfam" id="PF08268">
    <property type="entry name" value="FBA_3"/>
    <property type="match status" value="1"/>
</dbReference>
<gene>
    <name evidence="2" type="ORF">HannXRQ_Chr17g0538721</name>
</gene>
<dbReference type="AlphaFoldDB" id="A0A251RND7"/>
<dbReference type="NCBIfam" id="TIGR01640">
    <property type="entry name" value="F_box_assoc_1"/>
    <property type="match status" value="2"/>
</dbReference>